<keyword evidence="5" id="KW-1185">Reference proteome</keyword>
<dbReference type="Pfam" id="PF00646">
    <property type="entry name" value="F-box"/>
    <property type="match status" value="1"/>
</dbReference>
<evidence type="ECO:0000313" key="3">
    <source>
        <dbReference type="EMBL" id="AES62476.1"/>
    </source>
</evidence>
<gene>
    <name evidence="3" type="ordered locus">MTR_1g100280</name>
</gene>
<feature type="domain" description="KIB1-4 beta-propeller" evidence="2">
    <location>
        <begin position="131"/>
        <end position="264"/>
    </location>
</feature>
<evidence type="ECO:0000313" key="4">
    <source>
        <dbReference type="EnsemblPlants" id="AES62476"/>
    </source>
</evidence>
<reference evidence="3 5" key="2">
    <citation type="journal article" date="2014" name="BMC Genomics">
        <title>An improved genome release (version Mt4.0) for the model legume Medicago truncatula.</title>
        <authorList>
            <person name="Tang H."/>
            <person name="Krishnakumar V."/>
            <person name="Bidwell S."/>
            <person name="Rosen B."/>
            <person name="Chan A."/>
            <person name="Zhou S."/>
            <person name="Gentzbittel L."/>
            <person name="Childs K.L."/>
            <person name="Yandell M."/>
            <person name="Gundlach H."/>
            <person name="Mayer K.F."/>
            <person name="Schwartz D.C."/>
            <person name="Town C.D."/>
        </authorList>
    </citation>
    <scope>GENOME REANNOTATION</scope>
    <source>
        <strain evidence="4 5">cv. Jemalong A17</strain>
    </source>
</reference>
<dbReference type="AlphaFoldDB" id="G7IEP3"/>
<dbReference type="Pfam" id="PF03478">
    <property type="entry name" value="Beta-prop_KIB1-4"/>
    <property type="match status" value="1"/>
</dbReference>
<dbReference type="InterPro" id="IPR036047">
    <property type="entry name" value="F-box-like_dom_sf"/>
</dbReference>
<protein>
    <submittedName>
        <fullName evidence="3">F-box protein</fullName>
    </submittedName>
</protein>
<sequence length="337" mass="39101">MILCNLRKKVKKVEENNELSLDVFDIIFKTLDFDDHFQFSGVCKNWRAFHKIYWRIFLTSQEPLLLQLQILYLDEESHSFISIPDQKVYHLEMMKYFPSSTYVTCSSGYFITVGDNNNSFILINPFTRIKKEFVFVVLCNSCLHVYQSRNCDWVTCSAMGNSKMIVDFVVLRNIIYVVTNMANIGVLSLNSANVKFLKLKSTPAIKFSPYLMLVNCDAQLLVVDFMSNEISNVYKIGFSTMNYVRLKTLGDIALFCGTNWLKRNCYALSNPNRWGYECNSMYDINLLSTICSAYSGNDKKLQKSITLLVPAPDATMCLMFDWCFRHQQYEIDYSLVK</sequence>
<dbReference type="EMBL" id="CM001217">
    <property type="protein sequence ID" value="AES62476.1"/>
    <property type="molecule type" value="Genomic_DNA"/>
</dbReference>
<reference evidence="3 5" key="1">
    <citation type="journal article" date="2011" name="Nature">
        <title>The Medicago genome provides insight into the evolution of rhizobial symbioses.</title>
        <authorList>
            <person name="Young N.D."/>
            <person name="Debelle F."/>
            <person name="Oldroyd G.E."/>
            <person name="Geurts R."/>
            <person name="Cannon S.B."/>
            <person name="Udvardi M.K."/>
            <person name="Benedito V.A."/>
            <person name="Mayer K.F."/>
            <person name="Gouzy J."/>
            <person name="Schoof H."/>
            <person name="Van de Peer Y."/>
            <person name="Proost S."/>
            <person name="Cook D.R."/>
            <person name="Meyers B.C."/>
            <person name="Spannagl M."/>
            <person name="Cheung F."/>
            <person name="De Mita S."/>
            <person name="Krishnakumar V."/>
            <person name="Gundlach H."/>
            <person name="Zhou S."/>
            <person name="Mudge J."/>
            <person name="Bharti A.K."/>
            <person name="Murray J.D."/>
            <person name="Naoumkina M.A."/>
            <person name="Rosen B."/>
            <person name="Silverstein K.A."/>
            <person name="Tang H."/>
            <person name="Rombauts S."/>
            <person name="Zhao P.X."/>
            <person name="Zhou P."/>
            <person name="Barbe V."/>
            <person name="Bardou P."/>
            <person name="Bechner M."/>
            <person name="Bellec A."/>
            <person name="Berger A."/>
            <person name="Berges H."/>
            <person name="Bidwell S."/>
            <person name="Bisseling T."/>
            <person name="Choisne N."/>
            <person name="Couloux A."/>
            <person name="Denny R."/>
            <person name="Deshpande S."/>
            <person name="Dai X."/>
            <person name="Doyle J.J."/>
            <person name="Dudez A.M."/>
            <person name="Farmer A.D."/>
            <person name="Fouteau S."/>
            <person name="Franken C."/>
            <person name="Gibelin C."/>
            <person name="Gish J."/>
            <person name="Goldstein S."/>
            <person name="Gonzalez A.J."/>
            <person name="Green P.J."/>
            <person name="Hallab A."/>
            <person name="Hartog M."/>
            <person name="Hua A."/>
            <person name="Humphray S.J."/>
            <person name="Jeong D.H."/>
            <person name="Jing Y."/>
            <person name="Jocker A."/>
            <person name="Kenton S.M."/>
            <person name="Kim D.J."/>
            <person name="Klee K."/>
            <person name="Lai H."/>
            <person name="Lang C."/>
            <person name="Lin S."/>
            <person name="Macmil S.L."/>
            <person name="Magdelenat G."/>
            <person name="Matthews L."/>
            <person name="McCorrison J."/>
            <person name="Monaghan E.L."/>
            <person name="Mun J.H."/>
            <person name="Najar F.Z."/>
            <person name="Nicholson C."/>
            <person name="Noirot C."/>
            <person name="O'Bleness M."/>
            <person name="Paule C.R."/>
            <person name="Poulain J."/>
            <person name="Prion F."/>
            <person name="Qin B."/>
            <person name="Qu C."/>
            <person name="Retzel E.F."/>
            <person name="Riddle C."/>
            <person name="Sallet E."/>
            <person name="Samain S."/>
            <person name="Samson N."/>
            <person name="Sanders I."/>
            <person name="Saurat O."/>
            <person name="Scarpelli C."/>
            <person name="Schiex T."/>
            <person name="Segurens B."/>
            <person name="Severin A.J."/>
            <person name="Sherrier D.J."/>
            <person name="Shi R."/>
            <person name="Sims S."/>
            <person name="Singer S.R."/>
            <person name="Sinharoy S."/>
            <person name="Sterck L."/>
            <person name="Viollet A."/>
            <person name="Wang B.B."/>
            <person name="Wang K."/>
            <person name="Wang M."/>
            <person name="Wang X."/>
            <person name="Warfsmann J."/>
            <person name="Weissenbach J."/>
            <person name="White D.D."/>
            <person name="White J.D."/>
            <person name="Wiley G.B."/>
            <person name="Wincker P."/>
            <person name="Xing Y."/>
            <person name="Yang L."/>
            <person name="Yao Z."/>
            <person name="Ying F."/>
            <person name="Zhai J."/>
            <person name="Zhou L."/>
            <person name="Zuber A."/>
            <person name="Denarie J."/>
            <person name="Dixon R.A."/>
            <person name="May G.D."/>
            <person name="Schwartz D.C."/>
            <person name="Rogers J."/>
            <person name="Quetier F."/>
            <person name="Town C.D."/>
            <person name="Roe B.A."/>
        </authorList>
    </citation>
    <scope>NUCLEOTIDE SEQUENCE [LARGE SCALE GENOMIC DNA]</scope>
    <source>
        <strain evidence="3">A17</strain>
        <strain evidence="4 5">cv. Jemalong A17</strain>
    </source>
</reference>
<dbReference type="InterPro" id="IPR001810">
    <property type="entry name" value="F-box_dom"/>
</dbReference>
<evidence type="ECO:0000313" key="5">
    <source>
        <dbReference type="Proteomes" id="UP000002051"/>
    </source>
</evidence>
<dbReference type="HOGENOM" id="CLU_052098_0_0_1"/>
<dbReference type="EnsemblPlants" id="AES62476">
    <property type="protein sequence ID" value="AES62476"/>
    <property type="gene ID" value="MTR_1g100280"/>
</dbReference>
<dbReference type="SUPFAM" id="SSF81383">
    <property type="entry name" value="F-box domain"/>
    <property type="match status" value="1"/>
</dbReference>
<feature type="domain" description="F-box" evidence="1">
    <location>
        <begin position="18"/>
        <end position="48"/>
    </location>
</feature>
<dbReference type="PANTHER" id="PTHR45463">
    <property type="entry name" value="OS09G0392200 PROTEIN"/>
    <property type="match status" value="1"/>
</dbReference>
<dbReference type="InterPro" id="IPR005174">
    <property type="entry name" value="KIB1-4_b-propeller"/>
</dbReference>
<name>G7IEP3_MEDTR</name>
<proteinExistence type="predicted"/>
<dbReference type="Proteomes" id="UP000002051">
    <property type="component" value="Unassembled WGS sequence"/>
</dbReference>
<evidence type="ECO:0000259" key="2">
    <source>
        <dbReference type="Pfam" id="PF03478"/>
    </source>
</evidence>
<dbReference type="OMA" id="NEISNVY"/>
<dbReference type="PANTHER" id="PTHR45463:SF8">
    <property type="entry name" value="OS09G0392200 PROTEIN"/>
    <property type="match status" value="1"/>
</dbReference>
<accession>G7IEP3</accession>
<reference evidence="4" key="3">
    <citation type="submission" date="2015-04" db="UniProtKB">
        <authorList>
            <consortium name="EnsemblPlants"/>
        </authorList>
    </citation>
    <scope>IDENTIFICATION</scope>
    <source>
        <strain evidence="4">cv. Jemalong A17</strain>
    </source>
</reference>
<organism evidence="3 5">
    <name type="scientific">Medicago truncatula</name>
    <name type="common">Barrel medic</name>
    <name type="synonym">Medicago tribuloides</name>
    <dbReference type="NCBI Taxonomy" id="3880"/>
    <lineage>
        <taxon>Eukaryota</taxon>
        <taxon>Viridiplantae</taxon>
        <taxon>Streptophyta</taxon>
        <taxon>Embryophyta</taxon>
        <taxon>Tracheophyta</taxon>
        <taxon>Spermatophyta</taxon>
        <taxon>Magnoliopsida</taxon>
        <taxon>eudicotyledons</taxon>
        <taxon>Gunneridae</taxon>
        <taxon>Pentapetalae</taxon>
        <taxon>rosids</taxon>
        <taxon>fabids</taxon>
        <taxon>Fabales</taxon>
        <taxon>Fabaceae</taxon>
        <taxon>Papilionoideae</taxon>
        <taxon>50 kb inversion clade</taxon>
        <taxon>NPAAA clade</taxon>
        <taxon>Hologalegina</taxon>
        <taxon>IRL clade</taxon>
        <taxon>Trifolieae</taxon>
        <taxon>Medicago</taxon>
    </lineage>
</organism>
<dbReference type="PaxDb" id="3880-AES62476"/>
<evidence type="ECO:0000259" key="1">
    <source>
        <dbReference type="Pfam" id="PF00646"/>
    </source>
</evidence>